<evidence type="ECO:0000313" key="1">
    <source>
        <dbReference type="EMBL" id="KAK9682453.1"/>
    </source>
</evidence>
<name>A0AAW1HZ41_SAPOF</name>
<dbReference type="AlphaFoldDB" id="A0AAW1HZ41"/>
<accession>A0AAW1HZ41</accession>
<dbReference type="EMBL" id="JBDFQZ010000010">
    <property type="protein sequence ID" value="KAK9682453.1"/>
    <property type="molecule type" value="Genomic_DNA"/>
</dbReference>
<proteinExistence type="predicted"/>
<keyword evidence="2" id="KW-1185">Reference proteome</keyword>
<dbReference type="Proteomes" id="UP001443914">
    <property type="component" value="Unassembled WGS sequence"/>
</dbReference>
<gene>
    <name evidence="1" type="ORF">RND81_10G074600</name>
</gene>
<evidence type="ECO:0000313" key="2">
    <source>
        <dbReference type="Proteomes" id="UP001443914"/>
    </source>
</evidence>
<evidence type="ECO:0008006" key="3">
    <source>
        <dbReference type="Google" id="ProtNLM"/>
    </source>
</evidence>
<sequence>MESFYEHWCPKTNTLETATGEASISLWDIRTLANLPITGLLYEEVVPSLAELLDSSPDEKPHLPPSYKYLFAAFHVILSKSGSKTKVNFEDWCRFWFKRASKYSSSNVPISKKDFVSYGDAEPWSDTTHAVFQVLDVPEPHHGQTYLATFLSCWLCSFVLPVRDLVYIQTGVFKVA</sequence>
<protein>
    <recommendedName>
        <fullName evidence="3">Aminotransferase-like plant mobile domain-containing protein</fullName>
    </recommendedName>
</protein>
<reference evidence="1" key="1">
    <citation type="submission" date="2024-03" db="EMBL/GenBank/DDBJ databases">
        <title>WGS assembly of Saponaria officinalis var. Norfolk2.</title>
        <authorList>
            <person name="Jenkins J."/>
            <person name="Shu S."/>
            <person name="Grimwood J."/>
            <person name="Barry K."/>
            <person name="Goodstein D."/>
            <person name="Schmutz J."/>
            <person name="Leebens-Mack J."/>
            <person name="Osbourn A."/>
        </authorList>
    </citation>
    <scope>NUCLEOTIDE SEQUENCE [LARGE SCALE GENOMIC DNA]</scope>
    <source>
        <strain evidence="1">JIC</strain>
    </source>
</reference>
<comment type="caution">
    <text evidence="1">The sequence shown here is derived from an EMBL/GenBank/DDBJ whole genome shotgun (WGS) entry which is preliminary data.</text>
</comment>
<organism evidence="1 2">
    <name type="scientific">Saponaria officinalis</name>
    <name type="common">Common soapwort</name>
    <name type="synonym">Lychnis saponaria</name>
    <dbReference type="NCBI Taxonomy" id="3572"/>
    <lineage>
        <taxon>Eukaryota</taxon>
        <taxon>Viridiplantae</taxon>
        <taxon>Streptophyta</taxon>
        <taxon>Embryophyta</taxon>
        <taxon>Tracheophyta</taxon>
        <taxon>Spermatophyta</taxon>
        <taxon>Magnoliopsida</taxon>
        <taxon>eudicotyledons</taxon>
        <taxon>Gunneridae</taxon>
        <taxon>Pentapetalae</taxon>
        <taxon>Caryophyllales</taxon>
        <taxon>Caryophyllaceae</taxon>
        <taxon>Caryophylleae</taxon>
        <taxon>Saponaria</taxon>
    </lineage>
</organism>